<dbReference type="Pfam" id="PF01841">
    <property type="entry name" value="Transglut_core"/>
    <property type="match status" value="1"/>
</dbReference>
<keyword evidence="3" id="KW-1185">Reference proteome</keyword>
<reference evidence="2 3" key="1">
    <citation type="submission" date="2020-07" db="EMBL/GenBank/DDBJ databases">
        <title>Sequencing the genomes of 1000 actinobacteria strains.</title>
        <authorList>
            <person name="Klenk H.-P."/>
        </authorList>
    </citation>
    <scope>NUCLEOTIDE SEQUENCE [LARGE SCALE GENOMIC DNA]</scope>
    <source>
        <strain evidence="2 3">DSM 19663</strain>
    </source>
</reference>
<evidence type="ECO:0000313" key="3">
    <source>
        <dbReference type="Proteomes" id="UP000585905"/>
    </source>
</evidence>
<keyword evidence="2" id="KW-0645">Protease</keyword>
<name>A0A839EDC7_9MICO</name>
<evidence type="ECO:0000259" key="1">
    <source>
        <dbReference type="SMART" id="SM00460"/>
    </source>
</evidence>
<dbReference type="RefSeq" id="WP_182491237.1">
    <property type="nucleotide sequence ID" value="NZ_BAAAOV010000018.1"/>
</dbReference>
<protein>
    <submittedName>
        <fullName evidence="2">Transglutaminase-like putative cysteine protease</fullName>
    </submittedName>
</protein>
<dbReference type="GO" id="GO:0006508">
    <property type="term" value="P:proteolysis"/>
    <property type="evidence" value="ECO:0007669"/>
    <property type="project" value="UniProtKB-KW"/>
</dbReference>
<feature type="domain" description="Transglutaminase-like" evidence="1">
    <location>
        <begin position="149"/>
        <end position="209"/>
    </location>
</feature>
<dbReference type="EMBL" id="JACGWX010000005">
    <property type="protein sequence ID" value="MBA8848442.1"/>
    <property type="molecule type" value="Genomic_DNA"/>
</dbReference>
<dbReference type="Proteomes" id="UP000585905">
    <property type="component" value="Unassembled WGS sequence"/>
</dbReference>
<dbReference type="PANTHER" id="PTHR33490:SF12">
    <property type="entry name" value="BLL5557 PROTEIN"/>
    <property type="match status" value="1"/>
</dbReference>
<gene>
    <name evidence="2" type="ORF">FHX53_002046</name>
</gene>
<keyword evidence="2" id="KW-0378">Hydrolase</keyword>
<sequence length="264" mass="28113">MRRHSTAAMALTATGDARLVLSVAAHAPTLAVDEQLDVVQQGRPLPVTEIVDAHGTRLHLVDVAAGEVRVSYRASVDGRADPLSVSPIDEVLYLRPSRYCESDSLAPTALREFRGLSGAELLFGVSSWVGDRLDYVPGSSLPTDGAVRTLLSRQGVCRDYTHLVVALLRALDVPARLVSVYAPGLFPMDFHAVAEAAMDGRWCVVDATTLAPRDSLLRIATGRDAADTAFLTVSGALVSLDELSVTAVVDELPSDDLDRLVSLG</sequence>
<comment type="caution">
    <text evidence="2">The sequence shown here is derived from an EMBL/GenBank/DDBJ whole genome shotgun (WGS) entry which is preliminary data.</text>
</comment>
<dbReference type="PANTHER" id="PTHR33490">
    <property type="entry name" value="BLR5614 PROTEIN-RELATED"/>
    <property type="match status" value="1"/>
</dbReference>
<dbReference type="SUPFAM" id="SSF54001">
    <property type="entry name" value="Cysteine proteinases"/>
    <property type="match status" value="1"/>
</dbReference>
<dbReference type="GO" id="GO:0008233">
    <property type="term" value="F:peptidase activity"/>
    <property type="evidence" value="ECO:0007669"/>
    <property type="project" value="UniProtKB-KW"/>
</dbReference>
<proteinExistence type="predicted"/>
<dbReference type="Gene3D" id="3.10.620.30">
    <property type="match status" value="1"/>
</dbReference>
<dbReference type="Gene3D" id="2.60.40.2250">
    <property type="match status" value="1"/>
</dbReference>
<dbReference type="InterPro" id="IPR002931">
    <property type="entry name" value="Transglutaminase-like"/>
</dbReference>
<accession>A0A839EDC7</accession>
<evidence type="ECO:0000313" key="2">
    <source>
        <dbReference type="EMBL" id="MBA8848442.1"/>
    </source>
</evidence>
<dbReference type="AlphaFoldDB" id="A0A839EDC7"/>
<organism evidence="2 3">
    <name type="scientific">Microcella alkalica</name>
    <dbReference type="NCBI Taxonomy" id="355930"/>
    <lineage>
        <taxon>Bacteria</taxon>
        <taxon>Bacillati</taxon>
        <taxon>Actinomycetota</taxon>
        <taxon>Actinomycetes</taxon>
        <taxon>Micrococcales</taxon>
        <taxon>Microbacteriaceae</taxon>
        <taxon>Microcella</taxon>
    </lineage>
</organism>
<dbReference type="SMART" id="SM00460">
    <property type="entry name" value="TGc"/>
    <property type="match status" value="1"/>
</dbReference>
<dbReference type="InterPro" id="IPR038765">
    <property type="entry name" value="Papain-like_cys_pep_sf"/>
</dbReference>